<name>A0ABP8MKT3_9BACT</name>
<evidence type="ECO:0000313" key="2">
    <source>
        <dbReference type="Proteomes" id="UP001501175"/>
    </source>
</evidence>
<protein>
    <recommendedName>
        <fullName evidence="3">Gliding motility-associated C-terminal domain-containing protein</fullName>
    </recommendedName>
</protein>
<keyword evidence="2" id="KW-1185">Reference proteome</keyword>
<gene>
    <name evidence="1" type="ORF">GCM10023189_12530</name>
</gene>
<reference evidence="2" key="1">
    <citation type="journal article" date="2019" name="Int. J. Syst. Evol. Microbiol.">
        <title>The Global Catalogue of Microorganisms (GCM) 10K type strain sequencing project: providing services to taxonomists for standard genome sequencing and annotation.</title>
        <authorList>
            <consortium name="The Broad Institute Genomics Platform"/>
            <consortium name="The Broad Institute Genome Sequencing Center for Infectious Disease"/>
            <person name="Wu L."/>
            <person name="Ma J."/>
        </authorList>
    </citation>
    <scope>NUCLEOTIDE SEQUENCE [LARGE SCALE GENOMIC DNA]</scope>
    <source>
        <strain evidence="2">JCM 17927</strain>
    </source>
</reference>
<dbReference type="Gene3D" id="2.60.40.3440">
    <property type="match status" value="34"/>
</dbReference>
<comment type="caution">
    <text evidence="1">The sequence shown here is derived from an EMBL/GenBank/DDBJ whole genome shotgun (WGS) entry which is preliminary data.</text>
</comment>
<sequence>MLNNDTDRTGAAADLTNVTLPTIITQPTGGVVTVNADGTITYNANDTFTGNDQFVYRICDVVNTSLCDTAIVRINVGNAPAPQPVTDQVTGSFGQPVTVSVLGNDLAGNGQPASLTNVTAPVIVDQPNNGTAVINPDGTITYTPAFGFAGSDTLTYQICSTISPNVCATAQVVFSVPSAPPTANLDVASIGFQQSVTVPVLLNDTDRAGRPANLSTVTAPIILDQPNNGTAVVNSTGTITYTPNAGFAGSDTLIYRICDVVNPLLCDSALVVFNVGSVAPVADRDNYTTAFNTPVQIPVLLNDEARGGLPASLTNVTAPVLVSQPTSGNVVVNADGTFTYTPNTGFAGADQFIYRICDVVNQSLCDTALVVVNVGSQAPRANADVATVVFNQPTTVNVLANDADRTGNIPATLATVSAPVILAQPDNGTAVVNADGSISFSPAPGFAGTTTLVYQICDRVNTSLCDTARVTFNVGSAPPVANPDSYTLGFNQTLALTVLANDTDRTGAPADLTNVTLPTIITQPTGGTVTVNADGTITYNANNTFTGNDQFIYRICDVVNTSLCDTAIVRLNVGNAPAPAPVNDQVTGGFGQTVTVSLLNNDLAGNGQPASLTNVTAPTIVDQPNNGTAVINPDGSVSYTPAPGFAGSDTLTYQICSTISPNVCATAQIIFNVQSAPPTANLDVATIGFQQEVTVPILLNDTDRAGRPANLSTVTAPIILDQPDNGTARVNSTGSITYTPNAGFAGSDTLIYRICDVVNPLLCDSALVVFNVGSVAPVADRDNYTTAFNTPVQIPVLLNDDARGGLPASLTNVTAPVLVSQPTSGNVVVNADGTFTYTPNTGFAGADQFIYRICDVVNQSLCDTALVVVNVGSQAPRANADVATVVFNQPTTVNVLANDADRTGNIPATLATVSAPVILAQPDNGTAVVNADGSISFSPAPGFAGTTTLVYQICDRVNTSLCDTARVTFNVGSAPPVANPDSYTLGFNQTLALTVLANDTDRTGATADLTNVTLPTIVTQPTGGVVTVNADGTITYNANDTFTGNDQFIYRICDVVNTSLCDTAVVRINVGNAPAPTAQQDVVVGSFGQTVTVSLLGNDLAGNGQPANLTNVTTPVLVSGPANGTATINPDGTLTFTPALGFAGNDTLVYQICSVISPNVCDTARIIINVPSAPPTANLDVATTAFQQEVTVPILLNDTDRAGRPANLSTVTAPIILDQPNNGTARVNSTGSITYTPNAGFAGSDTLIYRICDVVNTLLCDSALVVVNVGSTVPVANRDNYTTAFNAPVQIPVLLNDQARGGSPASLTSVTLPVIVSQPSDGAVTVNPDGTITYSPFNAFAGADQFVYRICDQVNQSLCDTALVVVNVGSAAPVANPDLVTATFNTALSINVLANDADRSGNIPASLTSVTAPVILSQPDNGTAVVNADGTISFTPATGFAGFDTLVYQICDRVNTSLCDTARVVINVGSAPPVANPDSYTLGFNQTLALTVLDNDVNRNGVAANLTGPPAANVTLPVIFAQPANGTVVVNADGTITYNPNDTFTGNDAFIYRICDVVNTSLCDTALVRINIGNAPAPQPANDQVSGGFGQTVTVSILNNDLAGNGQSASLTNVTAPVIVDQPNNGTAVINPDGSVSYTPAPGFAGSDTLTYQICSIISPNVCATAQIVFNVQSAPPTANLDVATIGFQQEVTVPVLLNDTDRAGNPASLSTVTTPIILDQPDNGTARVNSTGSITYTPNAGFAGSDTLIYRICDVVNPLLCDSALVVFNVGSVAPVADRDNYTTAFNTPVQIPVLLNDEARGGLPASLTNVTAPVLVSQPTSGNVVVNVDGTITYTPNTGFAGADQFVYRICDAVNQALCDTALVVVNVGSAAPRANSDLVTTFFDTPLNINVLDNDADRNGTIPATLTNVSAPVILDQPDNGTALVNANGSIAFTPAPGFAGNDTLVYQICDRVNTSLCDTARVVIRVQSAPPVANADQYTLGFNQTLALTVLTNDTDRTGAPASLTSVTLPLVISGPNNGQVTINPDGSITYNPNDTFTGNDQFVYSLCDIVDPTRCDTAIVRINVGNAPAPTAQQDVVVGSFGQSTSIDLLGNDLAGNGQPANLTNVTTPVLVSGPNNGAATINPDGTITFTPALGFAGSDTLVYQICSVISPSVCDTARIIINVPSAPPTANLDVATTAFQQEVTVPILLNDTDRAGRPANLSTVTAPIILDQPNNGTARVNSTGSITYTPNAGFAGSDTLIYRICDVVNTLLCDSALVVINVGSVAPVANRDNYTTALNTPVQIPVLLNDDALGGQPASLTNVTAPVVVNQPSNGTLTLNANGSITYTPNFGFAGADSFIYRICDQVNQTLCDTALVVVNVGSAAPRATADVASVGFNQPATVNVLANDADRNGTVPATLATVSAPVILDEPNNGTVVVNANGSITFTPAPGFAGSDTLVYQICDRVNTSLCDTARVVFNVQSAPPVANPDQYTLGFNQTLALTVLTNDTDRTGAPASLTSVTLPTIVTQPTGGGMTVNADGTITYNANDTFTGNDQFVYRICDVVNTSLCDTAVVRINVGNAPAPNPVQDVVTGVFGQPLTVSVLTNDLAGNGQPANLTNVTAPVIVDQPNNGTAVVNADGTITFTPAPGFAGSDTLTYQICSIISPNICATAQIVFNVQSAPPVANRDFATTAFQQEVTVPILLNDTDKAGQPATLSTVTAPIILDQPNNGTARVNSTGSITYTPNAGFAGSDTLIYRICDVVNTLLCDSALVVISVSSTAPIANRDNYTTAFNQPITVPILLNDTGRGGAPASLTSVTAPVIVDQFNNGTGVINANGTLTYTPNTGFAGSDTLVYRICDQVNQALCDTALVVIGVGSGAPRANSDIITTAFNTTVTFGILANDQNRSGAPANLTNVTAPVILSQPTNGTALINPDGTFSYRPATGFAGLDTVVYQICDVVNRSLCDTARIIVSVQSAPPVANPDSYTLGFNQTLALNVLANDQNRTGAPASLTGPPAANVTLPTITFPPTNGVVTVNADGTITYNPNDTFTGNDAFIYSICDVVDPTRCDTAIVRINIGNAPAPRATQDVITGALGQPVTINALANDLAGNGQPANLTNVTPPVIVDQPNNGTAVVNADGTITFTPTPGFAGSDTLIYRICSLVSPNVCDTTRIIINVPSAPPTANRDDATTTFQQEVTIPVLLNDTGRAGLPASLTTVTLPIITQQPDNGTAGVNSTGSITYTPNAGFAGSDTLIYRICDQVNTLLCDSALVVINVGSAAPVANRDNYTTALNTPTTVPILLNDLGRGGFPASLTAVTNPVIVDQFNNGTGVINANGTLTYTPNSGFAGADTMIYRICDQINTSLCDTALVVINIGSAAPRANADFASTGFQTAVTIPVLLNDQDRNNQPASTTNVTGPVVIRQPQNGSAVVTVNGSIIYTPDTGFGGNDTLVYQICDRVNTSLCDTARVIISVAQGQVTLVARAYLQGALFGVFLPDTLMRDDLRVRGLLPTTSPYTPANGFTALTVTGTVNPSVFSVTGPNAIVDWVFVELRNPANPTQVVDSRSALIQRDGDIVNLDGVSPVRFNSATAASYYVVVKHRNHLGVMTQTAVPLSTTGTVVDFRRASTPTYTYTNTPLDQAQVVVEQGRALWAGNALRENLPSIPHEFVTYQGTENDVNVIYQQVINAPGNIFGTPFYKLRGYFTGDVNMNGEVIFQGTGNDVEFIYQNVIKNHPGNTLVQPFFRIREQLP</sequence>
<dbReference type="NCBIfam" id="NF012211">
    <property type="entry name" value="tand_rpt_95"/>
    <property type="match status" value="30"/>
</dbReference>
<dbReference type="Pfam" id="PF17963">
    <property type="entry name" value="Big_9"/>
    <property type="match status" value="35"/>
</dbReference>
<evidence type="ECO:0008006" key="3">
    <source>
        <dbReference type="Google" id="ProtNLM"/>
    </source>
</evidence>
<dbReference type="RefSeq" id="WP_345241680.1">
    <property type="nucleotide sequence ID" value="NZ_BAABHD010000014.1"/>
</dbReference>
<dbReference type="Proteomes" id="UP001501175">
    <property type="component" value="Unassembled WGS sequence"/>
</dbReference>
<evidence type="ECO:0000313" key="1">
    <source>
        <dbReference type="EMBL" id="GAA4451064.1"/>
    </source>
</evidence>
<proteinExistence type="predicted"/>
<organism evidence="1 2">
    <name type="scientific">Nibrella saemangeumensis</name>
    <dbReference type="NCBI Taxonomy" id="1084526"/>
    <lineage>
        <taxon>Bacteria</taxon>
        <taxon>Pseudomonadati</taxon>
        <taxon>Bacteroidota</taxon>
        <taxon>Cytophagia</taxon>
        <taxon>Cytophagales</taxon>
        <taxon>Spirosomataceae</taxon>
        <taxon>Nibrella</taxon>
    </lineage>
</organism>
<dbReference type="Gene3D" id="2.60.40.2810">
    <property type="match status" value="1"/>
</dbReference>
<accession>A0ABP8MKT3</accession>
<dbReference type="EMBL" id="BAABHD010000014">
    <property type="protein sequence ID" value="GAA4451064.1"/>
    <property type="molecule type" value="Genomic_DNA"/>
</dbReference>